<dbReference type="EMBL" id="PGVE01000028">
    <property type="protein sequence ID" value="PLS07144.1"/>
    <property type="molecule type" value="Genomic_DNA"/>
</dbReference>
<dbReference type="AlphaFoldDB" id="A0A2N5HNQ7"/>
<dbReference type="PANTHER" id="PTHR31528">
    <property type="entry name" value="4-AMINO-5-HYDROXYMETHYL-2-METHYLPYRIMIDINE PHOSPHATE SYNTHASE THI11-RELATED"/>
    <property type="match status" value="1"/>
</dbReference>
<organism evidence="3 4">
    <name type="scientific">Neobacillus cucumis</name>
    <dbReference type="NCBI Taxonomy" id="1740721"/>
    <lineage>
        <taxon>Bacteria</taxon>
        <taxon>Bacillati</taxon>
        <taxon>Bacillota</taxon>
        <taxon>Bacilli</taxon>
        <taxon>Bacillales</taxon>
        <taxon>Bacillaceae</taxon>
        <taxon>Neobacillus</taxon>
    </lineage>
</organism>
<dbReference type="CDD" id="cd13651">
    <property type="entry name" value="PBP2_ThiY"/>
    <property type="match status" value="1"/>
</dbReference>
<dbReference type="PANTHER" id="PTHR31528:SF3">
    <property type="entry name" value="THIAMINE BIOSYNTHESIS PROTEIN HI_0357-RELATED"/>
    <property type="match status" value="1"/>
</dbReference>
<dbReference type="Pfam" id="PF09084">
    <property type="entry name" value="NMT1"/>
    <property type="match status" value="1"/>
</dbReference>
<feature type="signal peptide" evidence="1">
    <location>
        <begin position="1"/>
        <end position="20"/>
    </location>
</feature>
<sequence>MKKTALILLSFMLLILSACGKNNEKTTEKNTTGGDKKLEKVSLMLDWYPNAVHSFLYVAQEKGYFKEQGLDVDIQMPADTNDPLKLVAANQIDMALSYQPQVLVARGENIPVQSFGAIVRHPLNQLMVPEDSSIKSPKDLAGKTIGYPSIPLDEAIVQSMVKSDGGDPSKIKMVDVGWDLIPAMATKKTNALIGGYINHEKLLLDKEGHPMRTLNPADYGVPDYYELVLVGSEKGLKAKPAVFKKFMTAIGKGQKYVQDHPEEGLSVLLKHEDKSSPLEKDIETKSLQILLPLMDAKDKAFGYQDPQTWNQVAAWLKENKVIKENVKAEDAFINF</sequence>
<dbReference type="Proteomes" id="UP000234950">
    <property type="component" value="Unassembled WGS sequence"/>
</dbReference>
<gene>
    <name evidence="3" type="ORF">CVD27_05545</name>
</gene>
<evidence type="ECO:0000256" key="1">
    <source>
        <dbReference type="SAM" id="SignalP"/>
    </source>
</evidence>
<proteinExistence type="predicted"/>
<reference evidence="3 4" key="1">
    <citation type="submission" date="2017-11" db="EMBL/GenBank/DDBJ databases">
        <title>Comparitive Functional Genomics of Dry Heat Resistant strains isolated from the Viking Spacecraft.</title>
        <authorList>
            <person name="Seuylemezian A."/>
            <person name="Cooper K."/>
            <person name="Vaishampayan P."/>
        </authorList>
    </citation>
    <scope>NUCLEOTIDE SEQUENCE [LARGE SCALE GENOMIC DNA]</scope>
    <source>
        <strain evidence="3 4">V32-6</strain>
    </source>
</reference>
<comment type="caution">
    <text evidence="3">The sequence shown here is derived from an EMBL/GenBank/DDBJ whole genome shotgun (WGS) entry which is preliminary data.</text>
</comment>
<keyword evidence="4" id="KW-1185">Reference proteome</keyword>
<dbReference type="InterPro" id="IPR027939">
    <property type="entry name" value="NMT1/THI5"/>
</dbReference>
<dbReference type="PROSITE" id="PS51257">
    <property type="entry name" value="PROKAR_LIPOPROTEIN"/>
    <property type="match status" value="1"/>
</dbReference>
<evidence type="ECO:0000259" key="2">
    <source>
        <dbReference type="Pfam" id="PF09084"/>
    </source>
</evidence>
<keyword evidence="1" id="KW-0732">Signal</keyword>
<protein>
    <submittedName>
        <fullName evidence="3">ABC transporter substrate-binding protein</fullName>
    </submittedName>
</protein>
<evidence type="ECO:0000313" key="4">
    <source>
        <dbReference type="Proteomes" id="UP000234950"/>
    </source>
</evidence>
<dbReference type="InterPro" id="IPR015168">
    <property type="entry name" value="SsuA/THI5"/>
</dbReference>
<accession>A0A2N5HNQ7</accession>
<dbReference type="OrthoDB" id="9815602at2"/>
<dbReference type="GO" id="GO:0009228">
    <property type="term" value="P:thiamine biosynthetic process"/>
    <property type="evidence" value="ECO:0007669"/>
    <property type="project" value="InterPro"/>
</dbReference>
<feature type="chain" id="PRO_5038555730" evidence="1">
    <location>
        <begin position="21"/>
        <end position="335"/>
    </location>
</feature>
<dbReference type="RefSeq" id="WP_101646885.1">
    <property type="nucleotide sequence ID" value="NZ_PGVE01000028.1"/>
</dbReference>
<evidence type="ECO:0000313" key="3">
    <source>
        <dbReference type="EMBL" id="PLS07144.1"/>
    </source>
</evidence>
<dbReference type="Gene3D" id="3.40.190.10">
    <property type="entry name" value="Periplasmic binding protein-like II"/>
    <property type="match status" value="2"/>
</dbReference>
<feature type="domain" description="SsuA/THI5-like" evidence="2">
    <location>
        <begin position="50"/>
        <end position="263"/>
    </location>
</feature>
<dbReference type="SUPFAM" id="SSF53850">
    <property type="entry name" value="Periplasmic binding protein-like II"/>
    <property type="match status" value="1"/>
</dbReference>
<name>A0A2N5HNQ7_9BACI</name>